<dbReference type="Proteomes" id="UP001358193">
    <property type="component" value="Segment"/>
</dbReference>
<dbReference type="EMBL" id="OR769223">
    <property type="protein sequence ID" value="WQJ53555.1"/>
    <property type="molecule type" value="Genomic_DNA"/>
</dbReference>
<evidence type="ECO:0000313" key="2">
    <source>
        <dbReference type="Proteomes" id="UP001358193"/>
    </source>
</evidence>
<evidence type="ECO:0000313" key="1">
    <source>
        <dbReference type="EMBL" id="WQJ53555.1"/>
    </source>
</evidence>
<keyword evidence="2" id="KW-1185">Reference proteome</keyword>
<sequence length="108" mass="12768">MIKYHKKIWFDLEVYTYYSKCGSNLVDDTILLGSYCIDSTNVVNVSTKDIRDYIFKNSELFFDINSIKNLQICDMFRNVKSSHLIYQLQANSGKYIDAYMFITNIRVF</sequence>
<organism evidence="1 2">
    <name type="scientific">phage Lak_Megaphage_Sonny</name>
    <dbReference type="NCBI Taxonomy" id="3109229"/>
    <lineage>
        <taxon>Viruses</taxon>
        <taxon>Duplodnaviria</taxon>
        <taxon>Heunggongvirae</taxon>
        <taxon>Uroviricota</taxon>
        <taxon>Caudoviricetes</taxon>
        <taxon>Caudoviricetes code 15 clade</taxon>
    </lineage>
</organism>
<name>A0ABZ0Z2Y2_9CAUD</name>
<accession>A0ABZ0Z2Y2</accession>
<reference evidence="1 2" key="1">
    <citation type="submission" date="2023-11" db="EMBL/GenBank/DDBJ databases">
        <authorList>
            <person name="Cook R."/>
            <person name="Crisci M."/>
            <person name="Pye H."/>
            <person name="Adriaenssens E."/>
            <person name="Santini J."/>
        </authorList>
    </citation>
    <scope>NUCLEOTIDE SEQUENCE [LARGE SCALE GENOMIC DNA]</scope>
    <source>
        <strain evidence="1">Lak_Megaphage_Sonny</strain>
    </source>
</reference>
<proteinExistence type="predicted"/>
<protein>
    <submittedName>
        <fullName evidence="1">Uncharacterized protein</fullName>
    </submittedName>
</protein>